<dbReference type="Gene3D" id="2.60.210.10">
    <property type="entry name" value="Apoptosis, Tumor Necrosis Factor Receptor Associated Protein 2, Chain A"/>
    <property type="match status" value="1"/>
</dbReference>
<dbReference type="Proteomes" id="UP000572268">
    <property type="component" value="Unassembled WGS sequence"/>
</dbReference>
<protein>
    <recommendedName>
        <fullName evidence="1">MATH domain-containing protein</fullName>
    </recommendedName>
</protein>
<comment type="caution">
    <text evidence="2">The sequence shown here is derived from an EMBL/GenBank/DDBJ whole genome shotgun (WGS) entry which is preliminary data.</text>
</comment>
<dbReference type="Pfam" id="PF22486">
    <property type="entry name" value="MATH_2"/>
    <property type="match status" value="1"/>
</dbReference>
<proteinExistence type="predicted"/>
<evidence type="ECO:0000259" key="1">
    <source>
        <dbReference type="PROSITE" id="PS50144"/>
    </source>
</evidence>
<organism evidence="2 3">
    <name type="scientific">Perkinsus olseni</name>
    <name type="common">Perkinsus atlanticus</name>
    <dbReference type="NCBI Taxonomy" id="32597"/>
    <lineage>
        <taxon>Eukaryota</taxon>
        <taxon>Sar</taxon>
        <taxon>Alveolata</taxon>
        <taxon>Perkinsozoa</taxon>
        <taxon>Perkinsea</taxon>
        <taxon>Perkinsida</taxon>
        <taxon>Perkinsidae</taxon>
        <taxon>Perkinsus</taxon>
    </lineage>
</organism>
<dbReference type="InterPro" id="IPR008974">
    <property type="entry name" value="TRAF-like"/>
</dbReference>
<dbReference type="InterPro" id="IPR002083">
    <property type="entry name" value="MATH/TRAF_dom"/>
</dbReference>
<dbReference type="AlphaFoldDB" id="A0A7J6MMZ0"/>
<dbReference type="InterPro" id="IPR052613">
    <property type="entry name" value="LicD_transferase"/>
</dbReference>
<sequence>MARKERFGLQCQFAGVKCQISVINQEDFSESFVMSGVHKFCEKNRGMGWDLLTVPEILNPAEGWLDEGGNLVLRAAVTLPNGQVAIQEKSPVLSVSRAQIVGEDLNPLKPEWHEVRFDGRQEYDPGDEFKSPPTWKGNHKFQVAVYPGGIRSEDGQLSLAAYIHLLRVRAGQATTPVKLKMRLLNHKDPERTIAWTSVHTFNEIGQSWGCPALLHIEELTATDLGWLDAKGEVNFVMKFSLLFSLYVEQLLPHTPNYEPSSKFGLPEGTFDFDFTSWQTRPPWSTGRDSSCVPPVHHSLAQSVRKYVLVCPAGVGAESSMILELIRAQSREIRQACMPSVGSSRNIGRPASASAWAHSEEERLWLVLSSLLIDAPALSKALKVIGSTDLIEALEVRQQEYPAPVWTPRVTVPQQCAACDGLRYLAIGVVWARGLSYDGMTPLPNSVSTCPLHGGYRPSDSDNSMQPSDLPGKFDYIPLGARCDVWQDLLNRFTNDLQKCSSYCLEESLCQSGSYDVRSGRCQLSSQSCESRIVYHESQFNTVALVAARKKVKSWECPAPSKEWCRVGYRATDWSPRAGHSLVVVEGRLLLIGGHGLVNNTFTNSYMSREVGLNGRHGSVVLRDIPLGRLADVWLYNDSIKHWQSLSVEGHVDASSYHQAVSQGDTVEIFGGLTDFDRPVSTKCVLKDNGSVVCIANRVPDRVVKRYCHGSIELSSGIVTILSGRSWDGILLRDAWTRNSESYWEEEKIELPFEGCISSAMAMDKVAVLAVDSGLFCAAESSLARWSCSPIPFRSIHTNPTLVSLEEAYWVAVVGLDSIFLADLSASHPKWYKSPTFPQGVRLAAGAAVYEENLWVTGGVTREGYFDLSTWTIGTRKLVDSAVELSPLYRPTSRPSTFVQRLYDTLNEVLPWVPLVAPFVLPLATGKWLECLQIAITIAVIKQYIRGQLENATSDSQRIPDTLLRAIHQARVYSALSAGVVTLPTISEPLGASTSADLLCRTPPCSRVGECNKSYRERLGDGISDAAPNLGTLCCSDLLHQILRDVLEVVDSLGVSYMAMYGTLLGAVRDNDHLPHTRDVDLVVDSRDWARIAEELSRRTFAGGRRRYIAAVDQWDSKVLRICADYSGWDPVRFSSDERDDSRDFVSVHLDLYDEDWWAVRDLKLMGCMVPHKTSIVSIRELNLSAMAFPEECLEKLYVEPAFMNVAHLMWHAFPHQALYF</sequence>
<dbReference type="InterPro" id="IPR015915">
    <property type="entry name" value="Kelch-typ_b-propeller"/>
</dbReference>
<evidence type="ECO:0000313" key="3">
    <source>
        <dbReference type="Proteomes" id="UP000572268"/>
    </source>
</evidence>
<evidence type="ECO:0000313" key="2">
    <source>
        <dbReference type="EMBL" id="KAF4672766.1"/>
    </source>
</evidence>
<feature type="domain" description="MATH" evidence="1">
    <location>
        <begin position="107"/>
        <end position="247"/>
    </location>
</feature>
<dbReference type="SUPFAM" id="SSF49599">
    <property type="entry name" value="TRAF domain-like"/>
    <property type="match status" value="1"/>
</dbReference>
<gene>
    <name evidence="2" type="ORF">FOL46_008411</name>
</gene>
<reference evidence="2 3" key="1">
    <citation type="submission" date="2020-04" db="EMBL/GenBank/DDBJ databases">
        <title>Perkinsus olseni comparative genomics.</title>
        <authorList>
            <person name="Bogema D.R."/>
        </authorList>
    </citation>
    <scope>NUCLEOTIDE SEQUENCE [LARGE SCALE GENOMIC DNA]</scope>
    <source>
        <strain evidence="2">ATCC PRA-31</strain>
    </source>
</reference>
<dbReference type="EMBL" id="JABANN010000067">
    <property type="protein sequence ID" value="KAF4672766.1"/>
    <property type="molecule type" value="Genomic_DNA"/>
</dbReference>
<dbReference type="PROSITE" id="PS50144">
    <property type="entry name" value="MATH"/>
    <property type="match status" value="1"/>
</dbReference>
<dbReference type="CDD" id="cd00121">
    <property type="entry name" value="MATH"/>
    <property type="match status" value="1"/>
</dbReference>
<name>A0A7J6MMZ0_PEROL</name>
<accession>A0A7J6MMZ0</accession>
<dbReference type="SUPFAM" id="SSF117281">
    <property type="entry name" value="Kelch motif"/>
    <property type="match status" value="1"/>
</dbReference>
<dbReference type="Gene3D" id="2.120.10.80">
    <property type="entry name" value="Kelch-type beta propeller"/>
    <property type="match status" value="1"/>
</dbReference>
<dbReference type="PANTHER" id="PTHR13627">
    <property type="entry name" value="FUKUTIN RELATED PROTEIN"/>
    <property type="match status" value="1"/>
</dbReference>